<evidence type="ECO:0000313" key="2">
    <source>
        <dbReference type="Proteomes" id="UP000075243"/>
    </source>
</evidence>
<dbReference type="Proteomes" id="UP000075243">
    <property type="component" value="Chromosome 10"/>
</dbReference>
<evidence type="ECO:0000313" key="1">
    <source>
        <dbReference type="EMBL" id="KYP59968.1"/>
    </source>
</evidence>
<reference evidence="1 2" key="1">
    <citation type="journal article" date="2012" name="Nat. Biotechnol.">
        <title>Draft genome sequence of pigeonpea (Cajanus cajan), an orphan legume crop of resource-poor farmers.</title>
        <authorList>
            <person name="Varshney R.K."/>
            <person name="Chen W."/>
            <person name="Li Y."/>
            <person name="Bharti A.K."/>
            <person name="Saxena R.K."/>
            <person name="Schlueter J.A."/>
            <person name="Donoghue M.T."/>
            <person name="Azam S."/>
            <person name="Fan G."/>
            <person name="Whaley A.M."/>
            <person name="Farmer A.D."/>
            <person name="Sheridan J."/>
            <person name="Iwata A."/>
            <person name="Tuteja R."/>
            <person name="Penmetsa R.V."/>
            <person name="Wu W."/>
            <person name="Upadhyaya H.D."/>
            <person name="Yang S.P."/>
            <person name="Shah T."/>
            <person name="Saxena K.B."/>
            <person name="Michael T."/>
            <person name="McCombie W.R."/>
            <person name="Yang B."/>
            <person name="Zhang G."/>
            <person name="Yang H."/>
            <person name="Wang J."/>
            <person name="Spillane C."/>
            <person name="Cook D.R."/>
            <person name="May G.D."/>
            <person name="Xu X."/>
            <person name="Jackson S.A."/>
        </authorList>
    </citation>
    <scope>NUCLEOTIDE SEQUENCE [LARGE SCALE GENOMIC DNA]</scope>
    <source>
        <strain evidence="2">cv. Asha</strain>
    </source>
</reference>
<dbReference type="InterPro" id="IPR043502">
    <property type="entry name" value="DNA/RNA_pol_sf"/>
</dbReference>
<dbReference type="EMBL" id="CM003612">
    <property type="protein sequence ID" value="KYP59968.1"/>
    <property type="molecule type" value="Genomic_DNA"/>
</dbReference>
<dbReference type="Gramene" id="C.cajan_14978.t">
    <property type="protein sequence ID" value="C.cajan_14978.t"/>
    <property type="gene ID" value="C.cajan_14978"/>
</dbReference>
<dbReference type="SUPFAM" id="SSF56672">
    <property type="entry name" value="DNA/RNA polymerases"/>
    <property type="match status" value="1"/>
</dbReference>
<dbReference type="AlphaFoldDB" id="A0A151SYX4"/>
<gene>
    <name evidence="1" type="ORF">KK1_015415</name>
</gene>
<protein>
    <submittedName>
        <fullName evidence="1">Uncharacterized protein</fullName>
    </submittedName>
</protein>
<accession>A0A151SYX4</accession>
<sequence>MSHKELAKLKKQIEELQEKKFIRLNVSLWGAPILLLKKKISKLSKCEFWMSSVSFLSHVISKGGITVDPIYRWFIEKFSKLALTLTKLTRKN</sequence>
<proteinExistence type="predicted"/>
<name>A0A151SYX4_CAJCA</name>
<dbReference type="Gene3D" id="3.10.10.10">
    <property type="entry name" value="HIV Type 1 Reverse Transcriptase, subunit A, domain 1"/>
    <property type="match status" value="1"/>
</dbReference>
<keyword evidence="2" id="KW-1185">Reference proteome</keyword>
<organism evidence="1 2">
    <name type="scientific">Cajanus cajan</name>
    <name type="common">Pigeon pea</name>
    <name type="synonym">Cajanus indicus</name>
    <dbReference type="NCBI Taxonomy" id="3821"/>
    <lineage>
        <taxon>Eukaryota</taxon>
        <taxon>Viridiplantae</taxon>
        <taxon>Streptophyta</taxon>
        <taxon>Embryophyta</taxon>
        <taxon>Tracheophyta</taxon>
        <taxon>Spermatophyta</taxon>
        <taxon>Magnoliopsida</taxon>
        <taxon>eudicotyledons</taxon>
        <taxon>Gunneridae</taxon>
        <taxon>Pentapetalae</taxon>
        <taxon>rosids</taxon>
        <taxon>fabids</taxon>
        <taxon>Fabales</taxon>
        <taxon>Fabaceae</taxon>
        <taxon>Papilionoideae</taxon>
        <taxon>50 kb inversion clade</taxon>
        <taxon>NPAAA clade</taxon>
        <taxon>indigoferoid/millettioid clade</taxon>
        <taxon>Phaseoleae</taxon>
        <taxon>Cajanus</taxon>
    </lineage>
</organism>